<dbReference type="EMBL" id="VLLN01000017">
    <property type="protein sequence ID" value="TWJ18284.1"/>
    <property type="molecule type" value="Genomic_DNA"/>
</dbReference>
<keyword evidence="2" id="KW-1185">Reference proteome</keyword>
<dbReference type="Proteomes" id="UP000319449">
    <property type="component" value="Unassembled WGS sequence"/>
</dbReference>
<organism evidence="1 2">
    <name type="scientific">Geobacter argillaceus</name>
    <dbReference type="NCBI Taxonomy" id="345631"/>
    <lineage>
        <taxon>Bacteria</taxon>
        <taxon>Pseudomonadati</taxon>
        <taxon>Thermodesulfobacteriota</taxon>
        <taxon>Desulfuromonadia</taxon>
        <taxon>Geobacterales</taxon>
        <taxon>Geobacteraceae</taxon>
        <taxon>Geobacter</taxon>
    </lineage>
</organism>
<gene>
    <name evidence="1" type="ORF">JN12_02687</name>
</gene>
<evidence type="ECO:0000313" key="1">
    <source>
        <dbReference type="EMBL" id="TWJ18284.1"/>
    </source>
</evidence>
<evidence type="ECO:0008006" key="3">
    <source>
        <dbReference type="Google" id="ProtNLM"/>
    </source>
</evidence>
<name>A0A562VKH9_9BACT</name>
<evidence type="ECO:0000313" key="2">
    <source>
        <dbReference type="Proteomes" id="UP000319449"/>
    </source>
</evidence>
<sequence length="81" mass="8806">MCMQKSDDRECITVDEVAAELHTTPLRVLMLIKEKSLKGEFADGKWLVTRKSLNCFMASGADLSLQASCHTSCSSSGCSCT</sequence>
<protein>
    <recommendedName>
        <fullName evidence="3">Excisionase family DNA binding protein</fullName>
    </recommendedName>
</protein>
<reference evidence="1 2" key="1">
    <citation type="submission" date="2019-07" db="EMBL/GenBank/DDBJ databases">
        <title>Genomic Encyclopedia of Archaeal and Bacterial Type Strains, Phase II (KMG-II): from individual species to whole genera.</title>
        <authorList>
            <person name="Goeker M."/>
        </authorList>
    </citation>
    <scope>NUCLEOTIDE SEQUENCE [LARGE SCALE GENOMIC DNA]</scope>
    <source>
        <strain evidence="1 2">ATCC BAA-1139</strain>
    </source>
</reference>
<dbReference type="AlphaFoldDB" id="A0A562VKH9"/>
<proteinExistence type="predicted"/>
<accession>A0A562VKH9</accession>
<comment type="caution">
    <text evidence="1">The sequence shown here is derived from an EMBL/GenBank/DDBJ whole genome shotgun (WGS) entry which is preliminary data.</text>
</comment>